<reference evidence="1 2" key="1">
    <citation type="submission" date="2018-03" db="EMBL/GenBank/DDBJ databases">
        <title>Draft Genome Sequences of the Obligatory Marine Myxobacteria Enhygromyxa salina SWB005.</title>
        <authorList>
            <person name="Poehlein A."/>
            <person name="Moghaddam J.A."/>
            <person name="Harms H."/>
            <person name="Alanjari M."/>
            <person name="Koenig G.M."/>
            <person name="Daniel R."/>
            <person name="Schaeberle T.F."/>
        </authorList>
    </citation>
    <scope>NUCLEOTIDE SEQUENCE [LARGE SCALE GENOMIC DNA]</scope>
    <source>
        <strain evidence="1 2">SWB005</strain>
    </source>
</reference>
<sequence>MQPRPSQEREDAARKLAAHHFEVEPELRLVVFLDIDPEDTITLLEISESTPASGSVEAFVFAPTKDVPYVTRIAEVTPEEYEELQRDPSRIRLPPAWDLTKAKFFRRQTS</sequence>
<dbReference type="RefSeq" id="WP_146156383.1">
    <property type="nucleotide sequence ID" value="NZ_PVNK01000286.1"/>
</dbReference>
<dbReference type="EMBL" id="PVNK01000286">
    <property type="protein sequence ID" value="PRP90303.1"/>
    <property type="molecule type" value="Genomic_DNA"/>
</dbReference>
<dbReference type="Proteomes" id="UP000237968">
    <property type="component" value="Unassembled WGS sequence"/>
</dbReference>
<keyword evidence="2" id="KW-1185">Reference proteome</keyword>
<gene>
    <name evidence="1" type="ORF">ENSA5_65990</name>
</gene>
<proteinExistence type="predicted"/>
<evidence type="ECO:0000313" key="1">
    <source>
        <dbReference type="EMBL" id="PRP90303.1"/>
    </source>
</evidence>
<dbReference type="OrthoDB" id="287308at2"/>
<organism evidence="1 2">
    <name type="scientific">Enhygromyxa salina</name>
    <dbReference type="NCBI Taxonomy" id="215803"/>
    <lineage>
        <taxon>Bacteria</taxon>
        <taxon>Pseudomonadati</taxon>
        <taxon>Myxococcota</taxon>
        <taxon>Polyangia</taxon>
        <taxon>Nannocystales</taxon>
        <taxon>Nannocystaceae</taxon>
        <taxon>Enhygromyxa</taxon>
    </lineage>
</organism>
<evidence type="ECO:0000313" key="2">
    <source>
        <dbReference type="Proteomes" id="UP000237968"/>
    </source>
</evidence>
<name>A0A2S9XBS1_9BACT</name>
<accession>A0A2S9XBS1</accession>
<comment type="caution">
    <text evidence="1">The sequence shown here is derived from an EMBL/GenBank/DDBJ whole genome shotgun (WGS) entry which is preliminary data.</text>
</comment>
<dbReference type="AlphaFoldDB" id="A0A2S9XBS1"/>
<protein>
    <submittedName>
        <fullName evidence="1">Uncharacterized protein</fullName>
    </submittedName>
</protein>